<keyword evidence="3" id="KW-1185">Reference proteome</keyword>
<gene>
    <name evidence="2" type="ORF">DKW60_12740</name>
</gene>
<evidence type="ECO:0000313" key="2">
    <source>
        <dbReference type="EMBL" id="PWQ96644.1"/>
    </source>
</evidence>
<evidence type="ECO:0000313" key="3">
    <source>
        <dbReference type="Proteomes" id="UP000245539"/>
    </source>
</evidence>
<protein>
    <recommendedName>
        <fullName evidence="4">PCI domain-containing protein</fullName>
    </recommendedName>
</protein>
<evidence type="ECO:0008006" key="4">
    <source>
        <dbReference type="Google" id="ProtNLM"/>
    </source>
</evidence>
<feature type="transmembrane region" description="Helical" evidence="1">
    <location>
        <begin position="36"/>
        <end position="55"/>
    </location>
</feature>
<sequence length="167" mass="18776">MNCQSKSGKTFLLISLFFGALAIVMRAVSESDGIIVMLLFLAVAAISGIVGWLLCSSAKQTQLKVQQQMHQFMNKNKRFYMPELARFLGLQEEQARLNVLRLIQQDAINLVYDSDEGFYGNREAIKQEGIIESCTRCNGRILVSETVGNRDVNCPFCGTQRVQYSTH</sequence>
<keyword evidence="1" id="KW-0472">Membrane</keyword>
<dbReference type="EMBL" id="QGKM01000036">
    <property type="protein sequence ID" value="PWQ96644.1"/>
    <property type="molecule type" value="Genomic_DNA"/>
</dbReference>
<dbReference type="RefSeq" id="WP_109838034.1">
    <property type="nucleotide sequence ID" value="NZ_QGKM01000036.1"/>
</dbReference>
<keyword evidence="1" id="KW-1133">Transmembrane helix</keyword>
<evidence type="ECO:0000256" key="1">
    <source>
        <dbReference type="SAM" id="Phobius"/>
    </source>
</evidence>
<proteinExistence type="predicted"/>
<dbReference type="Proteomes" id="UP000245539">
    <property type="component" value="Unassembled WGS sequence"/>
</dbReference>
<organism evidence="2 3">
    <name type="scientific">Leucothrix pacifica</name>
    <dbReference type="NCBI Taxonomy" id="1247513"/>
    <lineage>
        <taxon>Bacteria</taxon>
        <taxon>Pseudomonadati</taxon>
        <taxon>Pseudomonadota</taxon>
        <taxon>Gammaproteobacteria</taxon>
        <taxon>Thiotrichales</taxon>
        <taxon>Thiotrichaceae</taxon>
        <taxon>Leucothrix</taxon>
    </lineage>
</organism>
<reference evidence="2 3" key="1">
    <citation type="submission" date="2018-05" db="EMBL/GenBank/DDBJ databases">
        <title>Leucothrix arctica sp. nov., isolated from Arctic seawater.</title>
        <authorList>
            <person name="Choi A."/>
            <person name="Baek K."/>
        </authorList>
    </citation>
    <scope>NUCLEOTIDE SEQUENCE [LARGE SCALE GENOMIC DNA]</scope>
    <source>
        <strain evidence="2 3">JCM 18388</strain>
    </source>
</reference>
<comment type="caution">
    <text evidence="2">The sequence shown here is derived from an EMBL/GenBank/DDBJ whole genome shotgun (WGS) entry which is preliminary data.</text>
</comment>
<dbReference type="AlphaFoldDB" id="A0A317CDD0"/>
<accession>A0A317CDD0</accession>
<keyword evidence="1" id="KW-0812">Transmembrane</keyword>
<name>A0A317CDD0_9GAMM</name>